<dbReference type="InterPro" id="IPR050192">
    <property type="entry name" value="CopG/NikR_regulator"/>
</dbReference>
<dbReference type="Gene3D" id="1.10.1220.10">
    <property type="entry name" value="Met repressor-like"/>
    <property type="match status" value="1"/>
</dbReference>
<keyword evidence="12" id="KW-1185">Reference proteome</keyword>
<dbReference type="EMBL" id="CP116810">
    <property type="protein sequence ID" value="WCL94963.1"/>
    <property type="molecule type" value="Genomic_DNA"/>
</dbReference>
<dbReference type="GO" id="GO:0003700">
    <property type="term" value="F:DNA-binding transcription factor activity"/>
    <property type="evidence" value="ECO:0007669"/>
    <property type="project" value="UniProtKB-UniRule"/>
</dbReference>
<dbReference type="Pfam" id="PF01402">
    <property type="entry name" value="RHH_1"/>
    <property type="match status" value="1"/>
</dbReference>
<dbReference type="GO" id="GO:0003677">
    <property type="term" value="F:DNA binding"/>
    <property type="evidence" value="ECO:0007669"/>
    <property type="project" value="UniProtKB-KW"/>
</dbReference>
<dbReference type="NCBIfam" id="NF002169">
    <property type="entry name" value="PRK01002.1"/>
    <property type="match status" value="1"/>
</dbReference>
<dbReference type="InterPro" id="IPR014864">
    <property type="entry name" value="TF_NikR_Ni-bd_C"/>
</dbReference>
<accession>A0AAF0BTQ9</accession>
<evidence type="ECO:0000259" key="10">
    <source>
        <dbReference type="Pfam" id="PF08753"/>
    </source>
</evidence>
<proteinExistence type="inferred from homology"/>
<feature type="binding site" evidence="8">
    <location>
        <position position="95"/>
    </location>
    <ligand>
        <name>Ni(2+)</name>
        <dbReference type="ChEBI" id="CHEBI:49786"/>
    </ligand>
</feature>
<dbReference type="PANTHER" id="PTHR34719:SF2">
    <property type="entry name" value="NICKEL-RESPONSIVE REGULATOR"/>
    <property type="match status" value="1"/>
</dbReference>
<gene>
    <name evidence="11" type="primary">nikR</name>
    <name evidence="11" type="ORF">TX73_024715</name>
</gene>
<dbReference type="NCBIfam" id="TIGR02793">
    <property type="entry name" value="nikR"/>
    <property type="match status" value="1"/>
</dbReference>
<keyword evidence="5 8" id="KW-0238">DNA-binding</keyword>
<comment type="function">
    <text evidence="8">Transcriptional regulator.</text>
</comment>
<evidence type="ECO:0000313" key="11">
    <source>
        <dbReference type="EMBL" id="WCL94963.1"/>
    </source>
</evidence>
<feature type="domain" description="Ribbon-helix-helix protein CopG" evidence="9">
    <location>
        <begin position="2"/>
        <end position="37"/>
    </location>
</feature>
<dbReference type="InterPro" id="IPR027271">
    <property type="entry name" value="Acetolactate_synth/TF_NikR_C"/>
</dbReference>
<evidence type="ECO:0000256" key="3">
    <source>
        <dbReference type="ARBA" id="ARBA00022723"/>
    </source>
</evidence>
<dbReference type="GeneID" id="66895916"/>
<dbReference type="InterPro" id="IPR010985">
    <property type="entry name" value="Ribbon_hlx_hlx"/>
</dbReference>
<evidence type="ECO:0000256" key="5">
    <source>
        <dbReference type="ARBA" id="ARBA00023125"/>
    </source>
</evidence>
<feature type="binding site" evidence="8">
    <location>
        <position position="87"/>
    </location>
    <ligand>
        <name>Ni(2+)</name>
        <dbReference type="ChEBI" id="CHEBI:49786"/>
    </ligand>
</feature>
<comment type="cofactor">
    <cofactor evidence="8">
        <name>Ni(2+)</name>
        <dbReference type="ChEBI" id="CHEBI:49786"/>
    </cofactor>
    <text evidence="8">Binds 1 nickel ion per subunit.</text>
</comment>
<dbReference type="RefSeq" id="WP_011160288.1">
    <property type="nucleotide sequence ID" value="NZ_CP116810.1"/>
</dbReference>
<dbReference type="HAMAP" id="MF_00476">
    <property type="entry name" value="NikR"/>
    <property type="match status" value="1"/>
</dbReference>
<keyword evidence="3 8" id="KW-0479">Metal-binding</keyword>
<organism evidence="11 12">
    <name type="scientific">Rhodopseudomonas palustris (strain ATCC BAA-98 / CGA009)</name>
    <dbReference type="NCBI Taxonomy" id="258594"/>
    <lineage>
        <taxon>Bacteria</taxon>
        <taxon>Pseudomonadati</taxon>
        <taxon>Pseudomonadota</taxon>
        <taxon>Alphaproteobacteria</taxon>
        <taxon>Hyphomicrobiales</taxon>
        <taxon>Nitrobacteraceae</taxon>
        <taxon>Rhodopseudomonas</taxon>
    </lineage>
</organism>
<dbReference type="GO" id="GO:0010045">
    <property type="term" value="P:response to nickel cation"/>
    <property type="evidence" value="ECO:0007669"/>
    <property type="project" value="InterPro"/>
</dbReference>
<dbReference type="Pfam" id="PF08753">
    <property type="entry name" value="NikR_C"/>
    <property type="match status" value="1"/>
</dbReference>
<evidence type="ECO:0000256" key="7">
    <source>
        <dbReference type="ARBA" id="ARBA00024723"/>
    </source>
</evidence>
<dbReference type="KEGG" id="rpa:TX73_024715"/>
<keyword evidence="4 8" id="KW-0805">Transcription regulation</keyword>
<reference evidence="11 12" key="1">
    <citation type="journal article" date="2004" name="Nat. Biotechnol.">
        <title>Complete genome sequence of the metabolically versatile photosynthetic bacterium Rhodopseudomonas palustris.</title>
        <authorList>
            <person name="Larimer F.W."/>
            <person name="Chain P."/>
            <person name="Hauser L."/>
            <person name="Lamerdin J."/>
            <person name="Malfatti S."/>
            <person name="Do L."/>
            <person name="Land M.L."/>
            <person name="Pelletier D.A."/>
            <person name="Beatty J.T."/>
            <person name="Lang A.S."/>
            <person name="Tabita F.R."/>
            <person name="Gibson J.L."/>
            <person name="Hanson T.E."/>
            <person name="Bobst C."/>
            <person name="Torres J.L."/>
            <person name="Peres C."/>
            <person name="Harrison F.H."/>
            <person name="Gibson J."/>
            <person name="Harwood C.S."/>
        </authorList>
    </citation>
    <scope>NUCLEOTIDE SEQUENCE [LARGE SCALE GENOMIC DNA]</scope>
    <source>
        <strain evidence="12">ATCC BAA-98 / CGA009</strain>
    </source>
</reference>
<dbReference type="PANTHER" id="PTHR34719">
    <property type="entry name" value="NICKEL-RESPONSIVE REGULATOR"/>
    <property type="match status" value="1"/>
</dbReference>
<keyword evidence="6 8" id="KW-0804">Transcription</keyword>
<dbReference type="AlphaFoldDB" id="A0AAF0BTQ9"/>
<evidence type="ECO:0000259" key="9">
    <source>
        <dbReference type="Pfam" id="PF01402"/>
    </source>
</evidence>
<dbReference type="CDD" id="cd22231">
    <property type="entry name" value="RHH_NikR_HicB-like"/>
    <property type="match status" value="1"/>
</dbReference>
<evidence type="ECO:0000313" key="12">
    <source>
        <dbReference type="Proteomes" id="UP000001426"/>
    </source>
</evidence>
<dbReference type="GO" id="GO:0016151">
    <property type="term" value="F:nickel cation binding"/>
    <property type="evidence" value="ECO:0007669"/>
    <property type="project" value="UniProtKB-UniRule"/>
</dbReference>
<evidence type="ECO:0000256" key="1">
    <source>
        <dbReference type="ARBA" id="ARBA00008478"/>
    </source>
</evidence>
<keyword evidence="2 8" id="KW-0533">Nickel</keyword>
<dbReference type="SMR" id="A0AAF0BTQ9"/>
<dbReference type="InterPro" id="IPR045865">
    <property type="entry name" value="ACT-like_dom_sf"/>
</dbReference>
<dbReference type="Gene3D" id="3.30.70.1150">
    <property type="entry name" value="ACT-like. Chain A, domain 2"/>
    <property type="match status" value="1"/>
</dbReference>
<evidence type="ECO:0000256" key="4">
    <source>
        <dbReference type="ARBA" id="ARBA00023015"/>
    </source>
</evidence>
<evidence type="ECO:0000256" key="8">
    <source>
        <dbReference type="HAMAP-Rule" id="MF_00476"/>
    </source>
</evidence>
<feature type="binding site" evidence="8">
    <location>
        <position position="89"/>
    </location>
    <ligand>
        <name>Ni(2+)</name>
        <dbReference type="ChEBI" id="CHEBI:49786"/>
    </ligand>
</feature>
<sequence>MHRVTITLDDDLMEKLDAIIAARGYQNRSEAIRDLARIGIQQTAAETTSGHCVGAMVYTYDHSKRDLPRKLTQSFHHHHDLSRATMHVHLDHDQCLEVTILDGNATELQHFADHIFAERGVRYGRLVTIPAEPPAEGHEHHHEHDASS</sequence>
<dbReference type="SUPFAM" id="SSF55021">
    <property type="entry name" value="ACT-like"/>
    <property type="match status" value="1"/>
</dbReference>
<dbReference type="InterPro" id="IPR013321">
    <property type="entry name" value="Arc_rbn_hlx_hlx"/>
</dbReference>
<dbReference type="Proteomes" id="UP000001426">
    <property type="component" value="Chromosome"/>
</dbReference>
<dbReference type="NCBIfam" id="NF002815">
    <property type="entry name" value="PRK02967.1"/>
    <property type="match status" value="1"/>
</dbReference>
<feature type="domain" description="Transcription factor NikR nickel binding C-terminal" evidence="10">
    <location>
        <begin position="53"/>
        <end position="129"/>
    </location>
</feature>
<feature type="binding site" evidence="8">
    <location>
        <position position="76"/>
    </location>
    <ligand>
        <name>Ni(2+)</name>
        <dbReference type="ChEBI" id="CHEBI:49786"/>
    </ligand>
</feature>
<comment type="function">
    <text evidence="7">Transcriptional repressor of the nikABCDE operon. Is active in the presence of excessive concentrations of intracellular nickel.</text>
</comment>
<dbReference type="InterPro" id="IPR014160">
    <property type="entry name" value="Nickel_NikR_proteobac"/>
</dbReference>
<protein>
    <recommendedName>
        <fullName evidence="8">Putative nickel-responsive regulator</fullName>
    </recommendedName>
</protein>
<name>A0AAF0BTQ9_RHOPA</name>
<dbReference type="SUPFAM" id="SSF47598">
    <property type="entry name" value="Ribbon-helix-helix"/>
    <property type="match status" value="1"/>
</dbReference>
<comment type="similarity">
    <text evidence="1 8">Belongs to the transcriptional regulatory CopG/NikR family.</text>
</comment>
<evidence type="ECO:0000256" key="2">
    <source>
        <dbReference type="ARBA" id="ARBA00022596"/>
    </source>
</evidence>
<dbReference type="NCBIfam" id="NF003381">
    <property type="entry name" value="PRK04460.1"/>
    <property type="match status" value="1"/>
</dbReference>
<dbReference type="InterPro" id="IPR002145">
    <property type="entry name" value="CopG"/>
</dbReference>
<dbReference type="InterPro" id="IPR022988">
    <property type="entry name" value="Ni_resp_reg_NikR"/>
</dbReference>
<evidence type="ECO:0000256" key="6">
    <source>
        <dbReference type="ARBA" id="ARBA00023163"/>
    </source>
</evidence>